<dbReference type="InParanoid" id="A0A1Q3CQ44"/>
<feature type="compositionally biased region" description="Basic and acidic residues" evidence="5">
    <location>
        <begin position="1"/>
        <end position="10"/>
    </location>
</feature>
<keyword evidence="2" id="KW-0645">Protease</keyword>
<evidence type="ECO:0000256" key="2">
    <source>
        <dbReference type="ARBA" id="ARBA00022670"/>
    </source>
</evidence>
<dbReference type="AlphaFoldDB" id="A0A1Q3CQ44"/>
<name>A0A1Q3CQ44_CEPFO</name>
<dbReference type="FunCoup" id="A0A1Q3CQ44">
    <property type="interactions" value="1471"/>
</dbReference>
<dbReference type="InterPro" id="IPR038765">
    <property type="entry name" value="Papain-like_cys_pep_sf"/>
</dbReference>
<organism evidence="7 8">
    <name type="scientific">Cephalotus follicularis</name>
    <name type="common">Albany pitcher plant</name>
    <dbReference type="NCBI Taxonomy" id="3775"/>
    <lineage>
        <taxon>Eukaryota</taxon>
        <taxon>Viridiplantae</taxon>
        <taxon>Streptophyta</taxon>
        <taxon>Embryophyta</taxon>
        <taxon>Tracheophyta</taxon>
        <taxon>Spermatophyta</taxon>
        <taxon>Magnoliopsida</taxon>
        <taxon>eudicotyledons</taxon>
        <taxon>Gunneridae</taxon>
        <taxon>Pentapetalae</taxon>
        <taxon>rosids</taxon>
        <taxon>fabids</taxon>
        <taxon>Oxalidales</taxon>
        <taxon>Cephalotaceae</taxon>
        <taxon>Cephalotus</taxon>
    </lineage>
</organism>
<feature type="compositionally biased region" description="Acidic residues" evidence="5">
    <location>
        <begin position="11"/>
        <end position="25"/>
    </location>
</feature>
<evidence type="ECO:0000256" key="3">
    <source>
        <dbReference type="ARBA" id="ARBA00022801"/>
    </source>
</evidence>
<dbReference type="Gene3D" id="1.10.418.20">
    <property type="match status" value="1"/>
</dbReference>
<keyword evidence="8" id="KW-1185">Reference proteome</keyword>
<evidence type="ECO:0000313" key="8">
    <source>
        <dbReference type="Proteomes" id="UP000187406"/>
    </source>
</evidence>
<dbReference type="OrthoDB" id="442460at2759"/>
<evidence type="ECO:0000256" key="4">
    <source>
        <dbReference type="ARBA" id="ARBA00022807"/>
    </source>
</evidence>
<evidence type="ECO:0000256" key="5">
    <source>
        <dbReference type="SAM" id="MobiDB-lite"/>
    </source>
</evidence>
<evidence type="ECO:0000313" key="7">
    <source>
        <dbReference type="EMBL" id="GAV82211.1"/>
    </source>
</evidence>
<feature type="region of interest" description="Disordered" evidence="5">
    <location>
        <begin position="1"/>
        <end position="55"/>
    </location>
</feature>
<accession>A0A1Q3CQ44</accession>
<dbReference type="PANTHER" id="PTHR46915">
    <property type="entry name" value="UBIQUITIN-LIKE PROTEASE 4-RELATED"/>
    <property type="match status" value="1"/>
</dbReference>
<comment type="caution">
    <text evidence="7">The sequence shown here is derived from an EMBL/GenBank/DDBJ whole genome shotgun (WGS) entry which is preliminary data.</text>
</comment>
<dbReference type="Gene3D" id="3.30.310.130">
    <property type="entry name" value="Ubiquitin-related"/>
    <property type="match status" value="1"/>
</dbReference>
<dbReference type="Pfam" id="PF02902">
    <property type="entry name" value="Peptidase_C48"/>
    <property type="match status" value="1"/>
</dbReference>
<feature type="compositionally biased region" description="Low complexity" evidence="5">
    <location>
        <begin position="158"/>
        <end position="170"/>
    </location>
</feature>
<dbReference type="EMBL" id="BDDD01002573">
    <property type="protein sequence ID" value="GAV82211.1"/>
    <property type="molecule type" value="Genomic_DNA"/>
</dbReference>
<dbReference type="GO" id="GO:0016926">
    <property type="term" value="P:protein desumoylation"/>
    <property type="evidence" value="ECO:0007669"/>
    <property type="project" value="UniProtKB-ARBA"/>
</dbReference>
<gene>
    <name evidence="7" type="ORF">CFOL_v3_25663</name>
</gene>
<protein>
    <submittedName>
        <fullName evidence="7">Peptidase_C48 domain-containing protein</fullName>
    </submittedName>
</protein>
<evidence type="ECO:0000256" key="1">
    <source>
        <dbReference type="ARBA" id="ARBA00005234"/>
    </source>
</evidence>
<feature type="compositionally biased region" description="Basic and acidic residues" evidence="5">
    <location>
        <begin position="135"/>
        <end position="147"/>
    </location>
</feature>
<reference evidence="8" key="1">
    <citation type="submission" date="2016-04" db="EMBL/GenBank/DDBJ databases">
        <title>Cephalotus genome sequencing.</title>
        <authorList>
            <person name="Fukushima K."/>
            <person name="Hasebe M."/>
            <person name="Fang X."/>
        </authorList>
    </citation>
    <scope>NUCLEOTIDE SEQUENCE [LARGE SCALE GENOMIC DNA]</scope>
    <source>
        <strain evidence="8">cv. St1</strain>
    </source>
</reference>
<comment type="similarity">
    <text evidence="1">Belongs to the peptidase C48 family.</text>
</comment>
<dbReference type="InterPro" id="IPR003653">
    <property type="entry name" value="Peptidase_C48_C"/>
</dbReference>
<feature type="non-terminal residue" evidence="7">
    <location>
        <position position="1"/>
    </location>
</feature>
<keyword evidence="3" id="KW-0378">Hydrolase</keyword>
<dbReference type="SUPFAM" id="SSF54001">
    <property type="entry name" value="Cysteine proteinases"/>
    <property type="match status" value="1"/>
</dbReference>
<dbReference type="Proteomes" id="UP000187406">
    <property type="component" value="Unassembled WGS sequence"/>
</dbReference>
<dbReference type="GO" id="GO:0008234">
    <property type="term" value="F:cysteine-type peptidase activity"/>
    <property type="evidence" value="ECO:0007669"/>
    <property type="project" value="UniProtKB-KW"/>
</dbReference>
<proteinExistence type="inferred from homology"/>
<dbReference type="STRING" id="3775.A0A1Q3CQ44"/>
<sequence length="475" mass="55375">EENPKKRPLELDWDEVIPSEDDDEPPQSIVILKTEPEPPPPPPPAAAAKSSEIIDADHARREDLLRLTDRDLEEKIQRVKTTKLQFGRKLHDNGAKLDESIKRFEEERERRKLRLCDCKVVSAFHKELSTLNHGDRQKMRFNRESSLKGRQKGRSSSRKWPFVSSSSRSSNGGKNVFSYSDKKGRTSSIYPFYDTSTSMPSCNADNLKDAKIYYPSRDDPESVEISYKDIDCLTPEAFLKSPVMNFYIRYIQQATPKNRQDWDYHFFSTYFYRKLKQAVSYKGCDKDTHFAKFRRWWKGVNIFQKAYVFIPIHDDLHWSLVIICIPDKEEESGPIILHLDSLGLHCSKSIFSNIRNYMREEWNYLNQEVAPSCLPIADQVWKQLPGKIIDKRITVPQQKNEYDCGLFVLYFMERFIDEAPERLKKKDLAMFGKQWFKPEEASNLREKIRSILIEEFQIACISESNSPSSSSVAPA</sequence>
<dbReference type="PANTHER" id="PTHR46915:SF2">
    <property type="entry name" value="UBIQUITIN-LIKE PROTEASE 4"/>
    <property type="match status" value="1"/>
</dbReference>
<dbReference type="PROSITE" id="PS50600">
    <property type="entry name" value="ULP_PROTEASE"/>
    <property type="match status" value="1"/>
</dbReference>
<evidence type="ECO:0000259" key="6">
    <source>
        <dbReference type="PROSITE" id="PS50600"/>
    </source>
</evidence>
<keyword evidence="4" id="KW-0788">Thiol protease</keyword>
<feature type="region of interest" description="Disordered" evidence="5">
    <location>
        <begin position="135"/>
        <end position="178"/>
    </location>
</feature>
<feature type="domain" description="Ubiquitin-like protease family profile" evidence="6">
    <location>
        <begin position="223"/>
        <end position="415"/>
    </location>
</feature>
<dbReference type="GO" id="GO:0006508">
    <property type="term" value="P:proteolysis"/>
    <property type="evidence" value="ECO:0007669"/>
    <property type="project" value="UniProtKB-KW"/>
</dbReference>